<dbReference type="eggNOG" id="ENOG502TKI0">
    <property type="taxonomic scope" value="Eukaryota"/>
</dbReference>
<evidence type="ECO:0000313" key="2">
    <source>
        <dbReference type="Proteomes" id="UP000095282"/>
    </source>
</evidence>
<evidence type="ECO:0000313" key="3">
    <source>
        <dbReference type="WBParaSite" id="Csp11.Scaffold629.g8513.t1"/>
    </source>
</evidence>
<protein>
    <submittedName>
        <fullName evidence="3">F-box domain-containing protein</fullName>
    </submittedName>
</protein>
<dbReference type="InterPro" id="IPR001810">
    <property type="entry name" value="F-box_dom"/>
</dbReference>
<reference evidence="3" key="1">
    <citation type="submission" date="2016-11" db="UniProtKB">
        <authorList>
            <consortium name="WormBaseParasite"/>
        </authorList>
    </citation>
    <scope>IDENTIFICATION</scope>
</reference>
<name>A0A1I7UEI3_9PELO</name>
<dbReference type="Proteomes" id="UP000095282">
    <property type="component" value="Unplaced"/>
</dbReference>
<dbReference type="WBParaSite" id="Csp11.Scaffold629.g8513.t1">
    <property type="protein sequence ID" value="Csp11.Scaffold629.g8513.t1"/>
    <property type="gene ID" value="Csp11.Scaffold629.g8513"/>
</dbReference>
<dbReference type="PROSITE" id="PS50181">
    <property type="entry name" value="FBOX"/>
    <property type="match status" value="1"/>
</dbReference>
<dbReference type="Pfam" id="PF00646">
    <property type="entry name" value="F-box"/>
    <property type="match status" value="1"/>
</dbReference>
<accession>A0A1I7UEI3</accession>
<proteinExistence type="predicted"/>
<evidence type="ECO:0000259" key="1">
    <source>
        <dbReference type="PROSITE" id="PS50181"/>
    </source>
</evidence>
<dbReference type="PANTHER" id="PTHR21503">
    <property type="entry name" value="F-BOX-CONTAINING HYPOTHETICAL PROTEIN C.ELEGANS"/>
    <property type="match status" value="1"/>
</dbReference>
<dbReference type="AlphaFoldDB" id="A0A1I7UEI3"/>
<feature type="domain" description="F-box" evidence="1">
    <location>
        <begin position="9"/>
        <end position="55"/>
    </location>
</feature>
<keyword evidence="2" id="KW-1185">Reference proteome</keyword>
<organism evidence="2 3">
    <name type="scientific">Caenorhabditis tropicalis</name>
    <dbReference type="NCBI Taxonomy" id="1561998"/>
    <lineage>
        <taxon>Eukaryota</taxon>
        <taxon>Metazoa</taxon>
        <taxon>Ecdysozoa</taxon>
        <taxon>Nematoda</taxon>
        <taxon>Chromadorea</taxon>
        <taxon>Rhabditida</taxon>
        <taxon>Rhabditina</taxon>
        <taxon>Rhabditomorpha</taxon>
        <taxon>Rhabditoidea</taxon>
        <taxon>Rhabditidae</taxon>
        <taxon>Peloderinae</taxon>
        <taxon>Caenorhabditis</taxon>
    </lineage>
</organism>
<sequence>MTSYIDRSTLNLLRFPLVVLIEIFKNMDFREKFLISLLSKRARNTLKLTCLIPHLSFRFEDSVQICLVPPLLEGEPMDHIIKGEEMRLSVYSNGVVLQDKSLQDQLLLTNRVLNSFRTTSISLEFHKPTLPALVLEFMRKINQRKLCVQSFSYNARLESSEIISSILDECTEVTGLIWMLVGLPYNYAYKFSSPFKAKGIYVGTGCFWFNTERQRCSHLIINLCSRTAICYNSFFTNWIGSDTRLEHVSLIASKESENKFIMDALNNQGTLLPIADKWIEMKRIDGSEFFIHTIFDYIQIYTKQAYLEKVRKNEG</sequence>